<evidence type="ECO:0000259" key="2">
    <source>
        <dbReference type="Pfam" id="PF23598"/>
    </source>
</evidence>
<keyword evidence="1" id="KW-0677">Repeat</keyword>
<accession>A0AAV8ZYY9</accession>
<dbReference type="PANTHER" id="PTHR47186">
    <property type="entry name" value="LEUCINE-RICH REPEAT-CONTAINING PROTEIN 57"/>
    <property type="match status" value="1"/>
</dbReference>
<proteinExistence type="predicted"/>
<reference evidence="3" key="1">
    <citation type="journal article" date="2023" name="Nat. Commun.">
        <title>Diploid and tetraploid genomes of Acorus and the evolution of monocots.</title>
        <authorList>
            <person name="Ma L."/>
            <person name="Liu K.W."/>
            <person name="Li Z."/>
            <person name="Hsiao Y.Y."/>
            <person name="Qi Y."/>
            <person name="Fu T."/>
            <person name="Tang G.D."/>
            <person name="Zhang D."/>
            <person name="Sun W.H."/>
            <person name="Liu D.K."/>
            <person name="Li Y."/>
            <person name="Chen G.Z."/>
            <person name="Liu X.D."/>
            <person name="Liao X.Y."/>
            <person name="Jiang Y.T."/>
            <person name="Yu X."/>
            <person name="Hao Y."/>
            <person name="Huang J."/>
            <person name="Zhao X.W."/>
            <person name="Ke S."/>
            <person name="Chen Y.Y."/>
            <person name="Wu W.L."/>
            <person name="Hsu J.L."/>
            <person name="Lin Y.F."/>
            <person name="Huang M.D."/>
            <person name="Li C.Y."/>
            <person name="Huang L."/>
            <person name="Wang Z.W."/>
            <person name="Zhao X."/>
            <person name="Zhong W.Y."/>
            <person name="Peng D.H."/>
            <person name="Ahmad S."/>
            <person name="Lan S."/>
            <person name="Zhang J.S."/>
            <person name="Tsai W.C."/>
            <person name="Van de Peer Y."/>
            <person name="Liu Z.J."/>
        </authorList>
    </citation>
    <scope>NUCLEOTIDE SEQUENCE</scope>
    <source>
        <strain evidence="3">SCP</strain>
    </source>
</reference>
<organism evidence="3 4">
    <name type="scientific">Acorus gramineus</name>
    <name type="common">Dwarf sweet flag</name>
    <dbReference type="NCBI Taxonomy" id="55184"/>
    <lineage>
        <taxon>Eukaryota</taxon>
        <taxon>Viridiplantae</taxon>
        <taxon>Streptophyta</taxon>
        <taxon>Embryophyta</taxon>
        <taxon>Tracheophyta</taxon>
        <taxon>Spermatophyta</taxon>
        <taxon>Magnoliopsida</taxon>
        <taxon>Liliopsida</taxon>
        <taxon>Acoraceae</taxon>
        <taxon>Acorus</taxon>
    </lineage>
</organism>
<dbReference type="InterPro" id="IPR055414">
    <property type="entry name" value="LRR_R13L4/SHOC2-like"/>
</dbReference>
<keyword evidence="4" id="KW-1185">Reference proteome</keyword>
<protein>
    <recommendedName>
        <fullName evidence="2">Disease resistance R13L4/SHOC-2-like LRR domain-containing protein</fullName>
    </recommendedName>
</protein>
<dbReference type="EMBL" id="JAUJYN010000106">
    <property type="protein sequence ID" value="KAK1256588.1"/>
    <property type="molecule type" value="Genomic_DNA"/>
</dbReference>
<feature type="domain" description="Disease resistance R13L4/SHOC-2-like LRR" evidence="2">
    <location>
        <begin position="4"/>
        <end position="58"/>
    </location>
</feature>
<sequence length="67" mass="7608">MFFSLSKLRALHLGNCVGTDLPDSIGSLKHLRYIDLSHGRFRVLPRSICSLRNLQVLILFLNLVCIL</sequence>
<gene>
    <name evidence="3" type="ORF">QJS04_geneDACA024446</name>
</gene>
<evidence type="ECO:0000256" key="1">
    <source>
        <dbReference type="ARBA" id="ARBA00022737"/>
    </source>
</evidence>
<comment type="caution">
    <text evidence="3">The sequence shown here is derived from an EMBL/GenBank/DDBJ whole genome shotgun (WGS) entry which is preliminary data.</text>
</comment>
<evidence type="ECO:0000313" key="4">
    <source>
        <dbReference type="Proteomes" id="UP001179952"/>
    </source>
</evidence>
<dbReference type="SUPFAM" id="SSF52058">
    <property type="entry name" value="L domain-like"/>
    <property type="match status" value="1"/>
</dbReference>
<dbReference type="Proteomes" id="UP001179952">
    <property type="component" value="Unassembled WGS sequence"/>
</dbReference>
<evidence type="ECO:0000313" key="3">
    <source>
        <dbReference type="EMBL" id="KAK1256588.1"/>
    </source>
</evidence>
<name>A0AAV8ZYY9_ACOGR</name>
<reference evidence="3" key="2">
    <citation type="submission" date="2023-06" db="EMBL/GenBank/DDBJ databases">
        <authorList>
            <person name="Ma L."/>
            <person name="Liu K.-W."/>
            <person name="Li Z."/>
            <person name="Hsiao Y.-Y."/>
            <person name="Qi Y."/>
            <person name="Fu T."/>
            <person name="Tang G."/>
            <person name="Zhang D."/>
            <person name="Sun W.-H."/>
            <person name="Liu D.-K."/>
            <person name="Li Y."/>
            <person name="Chen G.-Z."/>
            <person name="Liu X.-D."/>
            <person name="Liao X.-Y."/>
            <person name="Jiang Y.-T."/>
            <person name="Yu X."/>
            <person name="Hao Y."/>
            <person name="Huang J."/>
            <person name="Zhao X.-W."/>
            <person name="Ke S."/>
            <person name="Chen Y.-Y."/>
            <person name="Wu W.-L."/>
            <person name="Hsu J.-L."/>
            <person name="Lin Y.-F."/>
            <person name="Huang M.-D."/>
            <person name="Li C.-Y."/>
            <person name="Huang L."/>
            <person name="Wang Z.-W."/>
            <person name="Zhao X."/>
            <person name="Zhong W.-Y."/>
            <person name="Peng D.-H."/>
            <person name="Ahmad S."/>
            <person name="Lan S."/>
            <person name="Zhang J.-S."/>
            <person name="Tsai W.-C."/>
            <person name="Van De Peer Y."/>
            <person name="Liu Z.-J."/>
        </authorList>
    </citation>
    <scope>NUCLEOTIDE SEQUENCE</scope>
    <source>
        <strain evidence="3">SCP</strain>
        <tissue evidence="3">Leaves</tissue>
    </source>
</reference>
<dbReference type="Gene3D" id="3.80.10.10">
    <property type="entry name" value="Ribonuclease Inhibitor"/>
    <property type="match status" value="1"/>
</dbReference>
<dbReference type="Pfam" id="PF23598">
    <property type="entry name" value="LRR_14"/>
    <property type="match status" value="1"/>
</dbReference>
<dbReference type="InterPro" id="IPR032675">
    <property type="entry name" value="LRR_dom_sf"/>
</dbReference>
<dbReference type="PANTHER" id="PTHR47186:SF3">
    <property type="entry name" value="OS09G0267800 PROTEIN"/>
    <property type="match status" value="1"/>
</dbReference>
<dbReference type="AlphaFoldDB" id="A0AAV8ZYY9"/>